<proteinExistence type="predicted"/>
<gene>
    <name evidence="2" type="ORF">MUK42_13007</name>
</gene>
<dbReference type="Proteomes" id="UP001055439">
    <property type="component" value="Chromosome 8"/>
</dbReference>
<evidence type="ECO:0000313" key="2">
    <source>
        <dbReference type="EMBL" id="URE30141.1"/>
    </source>
</evidence>
<dbReference type="EMBL" id="CP097510">
    <property type="protein sequence ID" value="URE30141.1"/>
    <property type="molecule type" value="Genomic_DNA"/>
</dbReference>
<keyword evidence="3" id="KW-1185">Reference proteome</keyword>
<protein>
    <submittedName>
        <fullName evidence="2">Uncharacterized protein</fullName>
    </submittedName>
</protein>
<evidence type="ECO:0000256" key="1">
    <source>
        <dbReference type="SAM" id="MobiDB-lite"/>
    </source>
</evidence>
<feature type="region of interest" description="Disordered" evidence="1">
    <location>
        <begin position="1"/>
        <end position="21"/>
    </location>
</feature>
<organism evidence="2 3">
    <name type="scientific">Musa troglodytarum</name>
    <name type="common">fe'i banana</name>
    <dbReference type="NCBI Taxonomy" id="320322"/>
    <lineage>
        <taxon>Eukaryota</taxon>
        <taxon>Viridiplantae</taxon>
        <taxon>Streptophyta</taxon>
        <taxon>Embryophyta</taxon>
        <taxon>Tracheophyta</taxon>
        <taxon>Spermatophyta</taxon>
        <taxon>Magnoliopsida</taxon>
        <taxon>Liliopsida</taxon>
        <taxon>Zingiberales</taxon>
        <taxon>Musaceae</taxon>
        <taxon>Musa</taxon>
    </lineage>
</organism>
<sequence length="75" mass="8564">MSPSKNRQTWNKERRNRSQRAIAGGLGKVMLRWLGRASMAVWSKKSLRATTASRILLRSSAHEKPVAPSRRRAYT</sequence>
<name>A0A9E7KUQ5_9LILI</name>
<reference evidence="2" key="1">
    <citation type="submission" date="2022-05" db="EMBL/GenBank/DDBJ databases">
        <title>The Musa troglodytarum L. genome provides insights into the mechanism of non-climacteric behaviour and enrichment of carotenoids.</title>
        <authorList>
            <person name="Wang J."/>
        </authorList>
    </citation>
    <scope>NUCLEOTIDE SEQUENCE</scope>
    <source>
        <tissue evidence="2">Leaf</tissue>
    </source>
</reference>
<evidence type="ECO:0000313" key="3">
    <source>
        <dbReference type="Proteomes" id="UP001055439"/>
    </source>
</evidence>
<dbReference type="AlphaFoldDB" id="A0A9E7KUQ5"/>
<accession>A0A9E7KUQ5</accession>